<keyword evidence="1" id="KW-0812">Transmembrane</keyword>
<organism evidence="2">
    <name type="scientific">marine sediment metagenome</name>
    <dbReference type="NCBI Taxonomy" id="412755"/>
    <lineage>
        <taxon>unclassified sequences</taxon>
        <taxon>metagenomes</taxon>
        <taxon>ecological metagenomes</taxon>
    </lineage>
</organism>
<gene>
    <name evidence="2" type="ORF">LCGC14_0490360</name>
</gene>
<dbReference type="Gene3D" id="2.60.40.3700">
    <property type="match status" value="1"/>
</dbReference>
<dbReference type="EMBL" id="LAZR01000551">
    <property type="protein sequence ID" value="KKN64550.1"/>
    <property type="molecule type" value="Genomic_DNA"/>
</dbReference>
<feature type="transmembrane region" description="Helical" evidence="1">
    <location>
        <begin position="7"/>
        <end position="31"/>
    </location>
</feature>
<protein>
    <submittedName>
        <fullName evidence="2">Uncharacterized protein</fullName>
    </submittedName>
</protein>
<name>A0A0F9S6Q6_9ZZZZ</name>
<keyword evidence="1" id="KW-1133">Transmembrane helix</keyword>
<dbReference type="Pfam" id="PF21172">
    <property type="entry name" value="CueP"/>
    <property type="match status" value="1"/>
</dbReference>
<evidence type="ECO:0000256" key="1">
    <source>
        <dbReference type="SAM" id="Phobius"/>
    </source>
</evidence>
<comment type="caution">
    <text evidence="2">The sequence shown here is derived from an EMBL/GenBank/DDBJ whole genome shotgun (WGS) entry which is preliminary data.</text>
</comment>
<keyword evidence="1" id="KW-0472">Membrane</keyword>
<dbReference type="InterPro" id="IPR047808">
    <property type="entry name" value="CueP-like"/>
</dbReference>
<accession>A0A0F9S6Q6</accession>
<reference evidence="2" key="1">
    <citation type="journal article" date="2015" name="Nature">
        <title>Complex archaea that bridge the gap between prokaryotes and eukaryotes.</title>
        <authorList>
            <person name="Spang A."/>
            <person name="Saw J.H."/>
            <person name="Jorgensen S.L."/>
            <person name="Zaremba-Niedzwiedzka K."/>
            <person name="Martijn J."/>
            <person name="Lind A.E."/>
            <person name="van Eijk R."/>
            <person name="Schleper C."/>
            <person name="Guy L."/>
            <person name="Ettema T.J."/>
        </authorList>
    </citation>
    <scope>NUCLEOTIDE SEQUENCE</scope>
</reference>
<dbReference type="AlphaFoldDB" id="A0A0F9S6Q6"/>
<sequence>MKLRSTLLLIALIISGVGIAIYVGVFVFPYLNTGQEGPNINYIAPYVSRTHTCYTHASGCDAQFPNQLINYTVWNNDGTINITSSAITGGNGFFRLDLEINYSWTIRMQTIINSTIYTGTTNFSTISGSANCITTGQLKP</sequence>
<evidence type="ECO:0000313" key="2">
    <source>
        <dbReference type="EMBL" id="KKN64550.1"/>
    </source>
</evidence>
<proteinExistence type="predicted"/>